<protein>
    <submittedName>
        <fullName evidence="2">Uncharacterized protein</fullName>
    </submittedName>
</protein>
<evidence type="ECO:0000256" key="1">
    <source>
        <dbReference type="SAM" id="MobiDB-lite"/>
    </source>
</evidence>
<proteinExistence type="predicted"/>
<evidence type="ECO:0000313" key="2">
    <source>
        <dbReference type="EMBL" id="KRX28438.1"/>
    </source>
</evidence>
<accession>A0A0V0SPE5</accession>
<evidence type="ECO:0000313" key="3">
    <source>
        <dbReference type="Proteomes" id="UP000055048"/>
    </source>
</evidence>
<gene>
    <name evidence="2" type="ORF">T05_11036</name>
</gene>
<sequence length="34" mass="4053">MEIDRLRNRNQKIIPPMGSYQSSAHHRIHPIVQE</sequence>
<dbReference type="Proteomes" id="UP000055048">
    <property type="component" value="Unassembled WGS sequence"/>
</dbReference>
<dbReference type="EMBL" id="JYDJ01004604">
    <property type="protein sequence ID" value="KRX28438.1"/>
    <property type="molecule type" value="Genomic_DNA"/>
</dbReference>
<feature type="compositionally biased region" description="Basic residues" evidence="1">
    <location>
        <begin position="24"/>
        <end position="34"/>
    </location>
</feature>
<organism evidence="2 3">
    <name type="scientific">Trichinella murrelli</name>
    <dbReference type="NCBI Taxonomy" id="144512"/>
    <lineage>
        <taxon>Eukaryota</taxon>
        <taxon>Metazoa</taxon>
        <taxon>Ecdysozoa</taxon>
        <taxon>Nematoda</taxon>
        <taxon>Enoplea</taxon>
        <taxon>Dorylaimia</taxon>
        <taxon>Trichinellida</taxon>
        <taxon>Trichinellidae</taxon>
        <taxon>Trichinella</taxon>
    </lineage>
</organism>
<name>A0A0V0SPE5_9BILA</name>
<reference evidence="2 3" key="1">
    <citation type="submission" date="2015-01" db="EMBL/GenBank/DDBJ databases">
        <title>Evolution of Trichinella species and genotypes.</title>
        <authorList>
            <person name="Korhonen P.K."/>
            <person name="Edoardo P."/>
            <person name="Giuseppe L.R."/>
            <person name="Gasser R.B."/>
        </authorList>
    </citation>
    <scope>NUCLEOTIDE SEQUENCE [LARGE SCALE GENOMIC DNA]</scope>
    <source>
        <strain evidence="2">ISS417</strain>
    </source>
</reference>
<feature type="region of interest" description="Disordered" evidence="1">
    <location>
        <begin position="1"/>
        <end position="34"/>
    </location>
</feature>
<dbReference type="AlphaFoldDB" id="A0A0V0SPE5"/>
<comment type="caution">
    <text evidence="2">The sequence shown here is derived from an EMBL/GenBank/DDBJ whole genome shotgun (WGS) entry which is preliminary data.</text>
</comment>
<keyword evidence="3" id="KW-1185">Reference proteome</keyword>